<gene>
    <name evidence="11" type="ORF">ABB30_04630</name>
</gene>
<sequence>MKALARLLLACLTLACAAAFAAPATPALQEGVHYERTAVGPYAPQPGKIEVVEVFGYTCGHCARFETTLHPWARQLPADVVFTPVPAAFGGFWDPWARAYFAARQLGVSAASHQAVFDAIHVKRSLPASGITPAALGAFYQAYGVTPAAFEAALRSEKNQQEMARARQFAMDAEVAGTPTLIINGKYKVLGNSFEQMLRNADALIARERRAGASK</sequence>
<reference evidence="11 12" key="1">
    <citation type="submission" date="2015-05" db="EMBL/GenBank/DDBJ databases">
        <title>Genome sequencing and analysis of members of genus Stenotrophomonas.</title>
        <authorList>
            <person name="Patil P.P."/>
            <person name="Midha S."/>
            <person name="Patil P.B."/>
        </authorList>
    </citation>
    <scope>NUCLEOTIDE SEQUENCE [LARGE SCALE GENOMIC DNA]</scope>
    <source>
        <strain evidence="11 12">DSM 24757</strain>
    </source>
</reference>
<evidence type="ECO:0000256" key="6">
    <source>
        <dbReference type="ARBA" id="ARBA00023284"/>
    </source>
</evidence>
<keyword evidence="5 7" id="KW-1015">Disulfide bond</keyword>
<evidence type="ECO:0000256" key="3">
    <source>
        <dbReference type="ARBA" id="ARBA00022729"/>
    </source>
</evidence>
<dbReference type="EMBL" id="LDJM01000011">
    <property type="protein sequence ID" value="KRG78337.1"/>
    <property type="molecule type" value="Genomic_DNA"/>
</dbReference>
<evidence type="ECO:0000256" key="4">
    <source>
        <dbReference type="ARBA" id="ARBA00022764"/>
    </source>
</evidence>
<evidence type="ECO:0000256" key="1">
    <source>
        <dbReference type="ARBA" id="ARBA00004418"/>
    </source>
</evidence>
<evidence type="ECO:0000256" key="5">
    <source>
        <dbReference type="ARBA" id="ARBA00023157"/>
    </source>
</evidence>
<dbReference type="InterPro" id="IPR013766">
    <property type="entry name" value="Thioredoxin_domain"/>
</dbReference>
<dbReference type="AlphaFoldDB" id="A0A0R0DJH9"/>
<dbReference type="InterPro" id="IPR036249">
    <property type="entry name" value="Thioredoxin-like_sf"/>
</dbReference>
<proteinExistence type="inferred from homology"/>
<evidence type="ECO:0000259" key="10">
    <source>
        <dbReference type="PROSITE" id="PS51352"/>
    </source>
</evidence>
<dbReference type="CDD" id="cd03019">
    <property type="entry name" value="DsbA_DsbA"/>
    <property type="match status" value="1"/>
</dbReference>
<dbReference type="InterPro" id="IPR050824">
    <property type="entry name" value="Thiol_disulfide_DsbA"/>
</dbReference>
<dbReference type="GO" id="GO:0042597">
    <property type="term" value="C:periplasmic space"/>
    <property type="evidence" value="ECO:0007669"/>
    <property type="project" value="UniProtKB-SubCell"/>
</dbReference>
<keyword evidence="12" id="KW-1185">Reference proteome</keyword>
<dbReference type="PATRIC" id="fig|336566.3.peg.265"/>
<evidence type="ECO:0000256" key="7">
    <source>
        <dbReference type="PIRNR" id="PIRNR001488"/>
    </source>
</evidence>
<evidence type="ECO:0000313" key="11">
    <source>
        <dbReference type="EMBL" id="KRG78337.1"/>
    </source>
</evidence>
<dbReference type="PROSITE" id="PS51352">
    <property type="entry name" value="THIOREDOXIN_2"/>
    <property type="match status" value="1"/>
</dbReference>
<keyword evidence="3 9" id="KW-0732">Signal</keyword>
<dbReference type="SUPFAM" id="SSF52833">
    <property type="entry name" value="Thioredoxin-like"/>
    <property type="match status" value="1"/>
</dbReference>
<dbReference type="InterPro" id="IPR023205">
    <property type="entry name" value="DsbA/DsbL"/>
</dbReference>
<dbReference type="PANTHER" id="PTHR35891:SF2">
    <property type="entry name" value="THIOL:DISULFIDE INTERCHANGE PROTEIN DSBA"/>
    <property type="match status" value="1"/>
</dbReference>
<evidence type="ECO:0000256" key="2">
    <source>
        <dbReference type="ARBA" id="ARBA00005791"/>
    </source>
</evidence>
<accession>A0A0R0DJH9</accession>
<comment type="similarity">
    <text evidence="2">Belongs to the thioredoxin family. DsbA subfamily.</text>
</comment>
<evidence type="ECO:0000256" key="9">
    <source>
        <dbReference type="SAM" id="SignalP"/>
    </source>
</evidence>
<feature type="signal peptide" evidence="9">
    <location>
        <begin position="1"/>
        <end position="21"/>
    </location>
</feature>
<evidence type="ECO:0000313" key="12">
    <source>
        <dbReference type="Proteomes" id="UP000050956"/>
    </source>
</evidence>
<keyword evidence="4 7" id="KW-0574">Periplasm</keyword>
<dbReference type="PANTHER" id="PTHR35891">
    <property type="entry name" value="THIOL:DISULFIDE INTERCHANGE PROTEIN DSBA"/>
    <property type="match status" value="1"/>
</dbReference>
<evidence type="ECO:0000256" key="8">
    <source>
        <dbReference type="PIRSR" id="PIRSR001488-1"/>
    </source>
</evidence>
<dbReference type="OrthoDB" id="9784896at2"/>
<feature type="chain" id="PRO_5006395869" description="Thiol:disulfide interchange protein" evidence="9">
    <location>
        <begin position="22"/>
        <end position="215"/>
    </location>
</feature>
<dbReference type="InterPro" id="IPR017937">
    <property type="entry name" value="Thioredoxin_CS"/>
</dbReference>
<protein>
    <recommendedName>
        <fullName evidence="7">Thiol:disulfide interchange protein</fullName>
    </recommendedName>
</protein>
<dbReference type="RefSeq" id="WP_057637138.1">
    <property type="nucleotide sequence ID" value="NZ_LDJM01000011.1"/>
</dbReference>
<dbReference type="PROSITE" id="PS00194">
    <property type="entry name" value="THIOREDOXIN_1"/>
    <property type="match status" value="1"/>
</dbReference>
<dbReference type="GO" id="GO:0015036">
    <property type="term" value="F:disulfide oxidoreductase activity"/>
    <property type="evidence" value="ECO:0007669"/>
    <property type="project" value="UniProtKB-ARBA"/>
</dbReference>
<keyword evidence="6" id="KW-0676">Redox-active center</keyword>
<name>A0A0R0DJH9_9GAMM</name>
<feature type="disulfide bond" description="Redox-active" evidence="8">
    <location>
        <begin position="59"/>
        <end position="62"/>
    </location>
</feature>
<dbReference type="STRING" id="336566.ABB30_04630"/>
<dbReference type="Proteomes" id="UP000050956">
    <property type="component" value="Unassembled WGS sequence"/>
</dbReference>
<dbReference type="InterPro" id="IPR001853">
    <property type="entry name" value="DSBA-like_thioredoxin_dom"/>
</dbReference>
<comment type="subcellular location">
    <subcellularLocation>
        <location evidence="1 7">Periplasm</location>
    </subcellularLocation>
</comment>
<dbReference type="Pfam" id="PF01323">
    <property type="entry name" value="DSBA"/>
    <property type="match status" value="1"/>
</dbReference>
<comment type="caution">
    <text evidence="11">The sequence shown here is derived from an EMBL/GenBank/DDBJ whole genome shotgun (WGS) entry which is preliminary data.</text>
</comment>
<feature type="domain" description="Thioredoxin" evidence="10">
    <location>
        <begin position="11"/>
        <end position="206"/>
    </location>
</feature>
<dbReference type="Gene3D" id="3.40.30.10">
    <property type="entry name" value="Glutaredoxin"/>
    <property type="match status" value="1"/>
</dbReference>
<organism evidence="11 12">
    <name type="scientific">Stenotrophomonas ginsengisoli</name>
    <dbReference type="NCBI Taxonomy" id="336566"/>
    <lineage>
        <taxon>Bacteria</taxon>
        <taxon>Pseudomonadati</taxon>
        <taxon>Pseudomonadota</taxon>
        <taxon>Gammaproteobacteria</taxon>
        <taxon>Lysobacterales</taxon>
        <taxon>Lysobacteraceae</taxon>
        <taxon>Stenotrophomonas</taxon>
    </lineage>
</organism>
<dbReference type="PIRSF" id="PIRSF001488">
    <property type="entry name" value="Tdi_protein"/>
    <property type="match status" value="1"/>
</dbReference>